<reference evidence="3" key="1">
    <citation type="submission" date="2017-10" db="EMBL/GenBank/DDBJ databases">
        <title>Rapid genome shrinkage in a self-fertile nematode reveals novel sperm competition proteins.</title>
        <authorList>
            <person name="Yin D."/>
            <person name="Schwarz E.M."/>
            <person name="Thomas C.G."/>
            <person name="Felde R.L."/>
            <person name="Korf I.F."/>
            <person name="Cutter A.D."/>
            <person name="Schartner C.M."/>
            <person name="Ralston E.J."/>
            <person name="Meyer B.J."/>
            <person name="Haag E.S."/>
        </authorList>
    </citation>
    <scope>NUCLEOTIDE SEQUENCE [LARGE SCALE GENOMIC DNA]</scope>
    <source>
        <strain evidence="3">JU1422</strain>
    </source>
</reference>
<proteinExistence type="predicted"/>
<comment type="caution">
    <text evidence="2">The sequence shown here is derived from an EMBL/GenBank/DDBJ whole genome shotgun (WGS) entry which is preliminary data.</text>
</comment>
<accession>A0A2G5V657</accession>
<dbReference type="EMBL" id="PDUG01000002">
    <property type="protein sequence ID" value="PIC47243.1"/>
    <property type="molecule type" value="Genomic_DNA"/>
</dbReference>
<dbReference type="Pfam" id="PF12078">
    <property type="entry name" value="DUF3557"/>
    <property type="match status" value="1"/>
</dbReference>
<dbReference type="PANTHER" id="PTHR31379">
    <property type="entry name" value="F-BOX C PROTEIN-RELATED-RELATED"/>
    <property type="match status" value="1"/>
</dbReference>
<keyword evidence="3" id="KW-1185">Reference proteome</keyword>
<dbReference type="PANTHER" id="PTHR31379:SF1">
    <property type="entry name" value="F-BOX C PROTEIN-RELATED"/>
    <property type="match status" value="1"/>
</dbReference>
<name>A0A2G5V657_9PELO</name>
<evidence type="ECO:0000313" key="2">
    <source>
        <dbReference type="EMBL" id="PIC47243.1"/>
    </source>
</evidence>
<dbReference type="OrthoDB" id="5908456at2759"/>
<feature type="region of interest" description="Disordered" evidence="1">
    <location>
        <begin position="194"/>
        <end position="213"/>
    </location>
</feature>
<organism evidence="2 3">
    <name type="scientific">Caenorhabditis nigoni</name>
    <dbReference type="NCBI Taxonomy" id="1611254"/>
    <lineage>
        <taxon>Eukaryota</taxon>
        <taxon>Metazoa</taxon>
        <taxon>Ecdysozoa</taxon>
        <taxon>Nematoda</taxon>
        <taxon>Chromadorea</taxon>
        <taxon>Rhabditida</taxon>
        <taxon>Rhabditina</taxon>
        <taxon>Rhabditomorpha</taxon>
        <taxon>Rhabditoidea</taxon>
        <taxon>Rhabditidae</taxon>
        <taxon>Peloderinae</taxon>
        <taxon>Caenorhabditis</taxon>
    </lineage>
</organism>
<protein>
    <submittedName>
        <fullName evidence="2">Uncharacterized protein</fullName>
    </submittedName>
</protein>
<feature type="compositionally biased region" description="Low complexity" evidence="1">
    <location>
        <begin position="198"/>
        <end position="213"/>
    </location>
</feature>
<evidence type="ECO:0000313" key="3">
    <source>
        <dbReference type="Proteomes" id="UP000230233"/>
    </source>
</evidence>
<gene>
    <name evidence="2" type="primary">Cnig_chr_II.g6662</name>
    <name evidence="2" type="ORF">B9Z55_006662</name>
</gene>
<sequence length="507" mass="58207">MMPVPLSYCSSKAVLQFMDANKRFRISNRCSALRTAEKASPLQIRYLSFDKMKFTVNETTYQLGLYRHFESDEGLPDRLKMENESGGSTYDLDKNGQTKLYGVEDLAPGGILGAGKIREPKEDDIQLFKEFHKLQLAVHRDLANKDGPRSLVPRLSCLAYQVEYERVNAEQLASIDLTYRLIERNFTTLLERANNGAQNPPENQGQGENPGNGIWQNDLMDMVEKLRSLTRFTNEQIQTVFSKPKDINAPTEILLQLTITSKLPNGHDSKRIERYQYSQNLPKALLSLTTKVFGSRRLPIQVKHLDIPDSPTNLCTAKLPKNLKLRIRELKSDAIHTIIPEWLNPYIHSSSHPLELLDTVTPDLIDDDYGRVEQLILRHRLLEHDSLQILKKLETRKVHFVYEKRDLNVESFRGLISDWIEKKKEIGTCFKFGIGTMKRVQTIFEGIKEGMDVSQEGERSFSIPMTDSSKIVVSYAEVDNIPLPENQFSRIPEWILKMEVTEIQNPM</sequence>
<dbReference type="Proteomes" id="UP000230233">
    <property type="component" value="Chromosome II"/>
</dbReference>
<dbReference type="InterPro" id="IPR021942">
    <property type="entry name" value="DUF3557"/>
</dbReference>
<dbReference type="AlphaFoldDB" id="A0A2G5V657"/>
<evidence type="ECO:0000256" key="1">
    <source>
        <dbReference type="SAM" id="MobiDB-lite"/>
    </source>
</evidence>